<protein>
    <submittedName>
        <fullName evidence="2">Uncharacterized protein</fullName>
    </submittedName>
</protein>
<comment type="caution">
    <text evidence="2">The sequence shown here is derived from an EMBL/GenBank/DDBJ whole genome shotgun (WGS) entry which is preliminary data.</text>
</comment>
<dbReference type="AlphaFoldDB" id="A0A7X2MDX9"/>
<organism evidence="2 3">
    <name type="scientific">Ligilactobacillus salivarius</name>
    <dbReference type="NCBI Taxonomy" id="1624"/>
    <lineage>
        <taxon>Bacteria</taxon>
        <taxon>Bacillati</taxon>
        <taxon>Bacillota</taxon>
        <taxon>Bacilli</taxon>
        <taxon>Lactobacillales</taxon>
        <taxon>Lactobacillaceae</taxon>
        <taxon>Ligilactobacillus</taxon>
    </lineage>
</organism>
<proteinExistence type="predicted"/>
<evidence type="ECO:0000313" key="3">
    <source>
        <dbReference type="Proteomes" id="UP000467635"/>
    </source>
</evidence>
<evidence type="ECO:0000256" key="1">
    <source>
        <dbReference type="SAM" id="MobiDB-lite"/>
    </source>
</evidence>
<name>A0A7X2MDX9_9LACO</name>
<feature type="region of interest" description="Disordered" evidence="1">
    <location>
        <begin position="1"/>
        <end position="34"/>
    </location>
</feature>
<reference evidence="2 3" key="1">
    <citation type="submission" date="2019-11" db="EMBL/GenBank/DDBJ databases">
        <title>Draft Genome Sequence of Plant Growth-Promoting Rhizosphere-Associated Bacteria.</title>
        <authorList>
            <person name="Vasilyev I.Y."/>
            <person name="Radchenko V."/>
            <person name="Ilnitskaya E.V."/>
        </authorList>
    </citation>
    <scope>NUCLEOTIDE SEQUENCE [LARGE SCALE GENOMIC DNA]</scope>
    <source>
        <strain evidence="2 3">VRA_01-1sq_f</strain>
    </source>
</reference>
<sequence>MPRPLLNSSKVKENSLFSSKSSTQNRQRFESPNESFLRNKRSAEYMESISKLDNGGAEISNREISNIINTVKSELPDVEMSSLLEGIVAKCYLGDTYEVHTLDFTLSIVTHYKRDERLPANLEKARILAMNSQYQFVEVYSDKCCCVDSMGTVSVVKM</sequence>
<dbReference type="EMBL" id="WKKX01000049">
    <property type="protein sequence ID" value="MSE07593.1"/>
    <property type="molecule type" value="Genomic_DNA"/>
</dbReference>
<feature type="compositionally biased region" description="Polar residues" evidence="1">
    <location>
        <begin position="15"/>
        <end position="34"/>
    </location>
</feature>
<evidence type="ECO:0000313" key="2">
    <source>
        <dbReference type="EMBL" id="MSE07593.1"/>
    </source>
</evidence>
<gene>
    <name evidence="2" type="ORF">GKC33_02310</name>
</gene>
<accession>A0A7X2MDX9</accession>
<dbReference type="Proteomes" id="UP000467635">
    <property type="component" value="Unassembled WGS sequence"/>
</dbReference>